<dbReference type="GO" id="GO:0042597">
    <property type="term" value="C:periplasmic space"/>
    <property type="evidence" value="ECO:0007669"/>
    <property type="project" value="UniProtKB-ARBA"/>
</dbReference>
<protein>
    <recommendedName>
        <fullName evidence="4">Solute-binding protein family 5 domain-containing protein</fullName>
    </recommendedName>
</protein>
<dbReference type="EMBL" id="CADCTB010000186">
    <property type="protein sequence ID" value="CAA9266206.1"/>
    <property type="molecule type" value="Genomic_DNA"/>
</dbReference>
<dbReference type="GO" id="GO:0015833">
    <property type="term" value="P:peptide transport"/>
    <property type="evidence" value="ECO:0007669"/>
    <property type="project" value="TreeGrafter"/>
</dbReference>
<keyword evidence="3" id="KW-0732">Signal</keyword>
<evidence type="ECO:0000313" key="5">
    <source>
        <dbReference type="EMBL" id="CAA9266206.1"/>
    </source>
</evidence>
<evidence type="ECO:0000259" key="4">
    <source>
        <dbReference type="Pfam" id="PF00496"/>
    </source>
</evidence>
<dbReference type="InterPro" id="IPR000914">
    <property type="entry name" value="SBP_5_dom"/>
</dbReference>
<proteinExistence type="inferred from homology"/>
<accession>A0A6J4IZK3</accession>
<keyword evidence="2" id="KW-0813">Transport</keyword>
<reference evidence="5" key="1">
    <citation type="submission" date="2020-02" db="EMBL/GenBank/DDBJ databases">
        <authorList>
            <person name="Meier V. D."/>
        </authorList>
    </citation>
    <scope>NUCLEOTIDE SEQUENCE</scope>
    <source>
        <strain evidence="5">AVDCRST_MAG10</strain>
    </source>
</reference>
<organism evidence="5">
    <name type="scientific">uncultured Acidimicrobiales bacterium</name>
    <dbReference type="NCBI Taxonomy" id="310071"/>
    <lineage>
        <taxon>Bacteria</taxon>
        <taxon>Bacillati</taxon>
        <taxon>Actinomycetota</taxon>
        <taxon>Acidimicrobiia</taxon>
        <taxon>Acidimicrobiales</taxon>
        <taxon>environmental samples</taxon>
    </lineage>
</organism>
<dbReference type="AlphaFoldDB" id="A0A6J4IZK3"/>
<dbReference type="Gene3D" id="3.40.190.10">
    <property type="entry name" value="Periplasmic binding protein-like II"/>
    <property type="match status" value="1"/>
</dbReference>
<dbReference type="PANTHER" id="PTHR30290">
    <property type="entry name" value="PERIPLASMIC BINDING COMPONENT OF ABC TRANSPORTER"/>
    <property type="match status" value="1"/>
</dbReference>
<dbReference type="GO" id="GO:1904680">
    <property type="term" value="F:peptide transmembrane transporter activity"/>
    <property type="evidence" value="ECO:0007669"/>
    <property type="project" value="TreeGrafter"/>
</dbReference>
<dbReference type="PANTHER" id="PTHR30290:SF9">
    <property type="entry name" value="OLIGOPEPTIDE-BINDING PROTEIN APPA"/>
    <property type="match status" value="1"/>
</dbReference>
<dbReference type="InterPro" id="IPR039424">
    <property type="entry name" value="SBP_5"/>
</dbReference>
<name>A0A6J4IZK3_9ACTN</name>
<dbReference type="PROSITE" id="PS51257">
    <property type="entry name" value="PROKAR_LIPOPROTEIN"/>
    <property type="match status" value="1"/>
</dbReference>
<evidence type="ECO:0000256" key="3">
    <source>
        <dbReference type="ARBA" id="ARBA00022729"/>
    </source>
</evidence>
<evidence type="ECO:0000256" key="2">
    <source>
        <dbReference type="ARBA" id="ARBA00022448"/>
    </source>
</evidence>
<dbReference type="Gene3D" id="3.10.105.10">
    <property type="entry name" value="Dipeptide-binding Protein, Domain 3"/>
    <property type="match status" value="1"/>
</dbReference>
<dbReference type="GO" id="GO:0043190">
    <property type="term" value="C:ATP-binding cassette (ABC) transporter complex"/>
    <property type="evidence" value="ECO:0007669"/>
    <property type="project" value="InterPro"/>
</dbReference>
<sequence>MRLRLGTAGVVLLALLAGCTGGDESAAVRRGADEPPPGVLRVGIERPQSLDPAQARTPGELLVADQLFDGLTAYDPETLAVQPALAVRWQASADQRRWEFTIRPGATFANFRVITSADVKYSLDRIAKKGSSSPAAAQLEMVAGFRAVNVEGRGESLSGVTTPAADVVRIELDQPLSSLPSVLGHPTFGIVPRESVTAETPGFAVQPVGSGPFMLQSRRDDLLHLIPSPGTPNLPLRAVDFYLAEDAAAAYDSFVAGRLDWTSVPPDRVEQVAERQGPAASKPYLGELFYGFNLKNPKFADVRFRQAIVAAIDREAIVRVVYGPSAKVLKGLIPEGVPGAQTDACGDRCTRNPSRARALVAEAFPAGKPVPEVQIDFDDDGTQRAVAQAIQANLLEVGIPSVLRPHSYADYLRFAISGQQELFRLGWIGAYPSADAFLTPLFQSGLRDNITGFSSPPVDNTLKNGRSEADETKRIGSYQAAEKLVLDQMPIVPLAQFQFQSVSSARVSGLSVSGLGTFDATKVKVGSGR</sequence>
<dbReference type="CDD" id="cd00995">
    <property type="entry name" value="PBP2_NikA_DppA_OppA_like"/>
    <property type="match status" value="1"/>
</dbReference>
<gene>
    <name evidence="5" type="ORF">AVDCRST_MAG10-3020</name>
</gene>
<evidence type="ECO:0000256" key="1">
    <source>
        <dbReference type="ARBA" id="ARBA00005695"/>
    </source>
</evidence>
<feature type="domain" description="Solute-binding protein family 5" evidence="4">
    <location>
        <begin position="81"/>
        <end position="445"/>
    </location>
</feature>
<dbReference type="Gene3D" id="3.90.76.10">
    <property type="entry name" value="Dipeptide-binding Protein, Domain 1"/>
    <property type="match status" value="1"/>
</dbReference>
<dbReference type="SUPFAM" id="SSF53850">
    <property type="entry name" value="Periplasmic binding protein-like II"/>
    <property type="match status" value="1"/>
</dbReference>
<dbReference type="PIRSF" id="PIRSF002741">
    <property type="entry name" value="MppA"/>
    <property type="match status" value="1"/>
</dbReference>
<comment type="similarity">
    <text evidence="1">Belongs to the bacterial solute-binding protein 5 family.</text>
</comment>
<dbReference type="Pfam" id="PF00496">
    <property type="entry name" value="SBP_bac_5"/>
    <property type="match status" value="1"/>
</dbReference>
<dbReference type="InterPro" id="IPR030678">
    <property type="entry name" value="Peptide/Ni-bd"/>
</dbReference>